<evidence type="ECO:0000256" key="2">
    <source>
        <dbReference type="ARBA" id="ARBA00022694"/>
    </source>
</evidence>
<dbReference type="InterPro" id="IPR020094">
    <property type="entry name" value="TruA/RsuA/RluB/E/F_N"/>
</dbReference>
<evidence type="ECO:0000256" key="3">
    <source>
        <dbReference type="ARBA" id="ARBA00023235"/>
    </source>
</evidence>
<evidence type="ECO:0000256" key="5">
    <source>
        <dbReference type="PIRSR" id="PIRSR001430-1"/>
    </source>
</evidence>
<proteinExistence type="inferred from homology"/>
<keyword evidence="2 4" id="KW-0819">tRNA processing</keyword>
<keyword evidence="10" id="KW-1185">Reference proteome</keyword>
<dbReference type="InterPro" id="IPR020095">
    <property type="entry name" value="PsdUridine_synth_TruA_C"/>
</dbReference>
<dbReference type="Pfam" id="PF01416">
    <property type="entry name" value="PseudoU_synth_1"/>
    <property type="match status" value="2"/>
</dbReference>
<evidence type="ECO:0000256" key="1">
    <source>
        <dbReference type="ARBA" id="ARBA00009375"/>
    </source>
</evidence>
<dbReference type="PIRSF" id="PIRSF001430">
    <property type="entry name" value="tRNA_psdUrid_synth"/>
    <property type="match status" value="1"/>
</dbReference>
<evidence type="ECO:0000313" key="9">
    <source>
        <dbReference type="EMBL" id="KZE68206.1"/>
    </source>
</evidence>
<dbReference type="FunFam" id="3.30.70.580:FF:000001">
    <property type="entry name" value="tRNA pseudouridine synthase A"/>
    <property type="match status" value="1"/>
</dbReference>
<dbReference type="HAMAP" id="MF_00171">
    <property type="entry name" value="TruA"/>
    <property type="match status" value="1"/>
</dbReference>
<dbReference type="Proteomes" id="UP000076567">
    <property type="component" value="Unassembled WGS sequence"/>
</dbReference>
<feature type="binding site" evidence="4 6">
    <location>
        <position position="111"/>
    </location>
    <ligand>
        <name>substrate</name>
    </ligand>
</feature>
<feature type="domain" description="Pseudouridine synthase I TruA alpha/beta" evidence="8">
    <location>
        <begin position="144"/>
        <end position="246"/>
    </location>
</feature>
<dbReference type="SUPFAM" id="SSF55120">
    <property type="entry name" value="Pseudouridine synthase"/>
    <property type="match status" value="1"/>
</dbReference>
<sequence length="250" mass="28052">MARMKVTVAYDGTDFAGYQIQPSGRTVQGTIQAVLQKIHKGESVSISASGRTDAGVHAVGQVFHFDTDLQIPAEAWSKALNAMLPNDILIKKAERVENSFHSRFSACSKEYHYKLLLNKQPDVFKRNHMFHYPYSLNVADIKRAAELFLGTHDFTSFSSAKSEVEDKVRTIFGLNVMEEDNTLTFKIRGSGFLYNMVRIIIGTLLEVGQGKRKPEEIVTILEGKDRSLAGKTAPAHGLYLYQVNYEEKTE</sequence>
<dbReference type="EC" id="5.4.99.12" evidence="4"/>
<accession>A0A163S5S9</accession>
<feature type="active site" description="Nucleophile" evidence="4 5">
    <location>
        <position position="53"/>
    </location>
</feature>
<evidence type="ECO:0000256" key="4">
    <source>
        <dbReference type="HAMAP-Rule" id="MF_00171"/>
    </source>
</evidence>
<keyword evidence="3 4" id="KW-0413">Isomerase</keyword>
<comment type="caution">
    <text evidence="9">The sequence shown here is derived from an EMBL/GenBank/DDBJ whole genome shotgun (WGS) entry which is preliminary data.</text>
</comment>
<dbReference type="NCBIfam" id="TIGR00071">
    <property type="entry name" value="hisT_truA"/>
    <property type="match status" value="1"/>
</dbReference>
<comment type="subunit">
    <text evidence="4">Homodimer.</text>
</comment>
<dbReference type="PANTHER" id="PTHR11142">
    <property type="entry name" value="PSEUDOURIDYLATE SYNTHASE"/>
    <property type="match status" value="1"/>
</dbReference>
<gene>
    <name evidence="4" type="primary">truA</name>
    <name evidence="9" type="ORF">AWM68_16580</name>
</gene>
<dbReference type="GO" id="GO:0160147">
    <property type="term" value="F:tRNA pseudouridine(38-40) synthase activity"/>
    <property type="evidence" value="ECO:0007669"/>
    <property type="project" value="UniProtKB-EC"/>
</dbReference>
<dbReference type="InterPro" id="IPR020103">
    <property type="entry name" value="PsdUridine_synth_cat_dom_sf"/>
</dbReference>
<dbReference type="InterPro" id="IPR001406">
    <property type="entry name" value="PsdUridine_synth_TruA"/>
</dbReference>
<feature type="domain" description="Pseudouridine synthase I TruA alpha/beta" evidence="8">
    <location>
        <begin position="8"/>
        <end position="104"/>
    </location>
</feature>
<dbReference type="AlphaFoldDB" id="A0A163S5S9"/>
<name>A0A163S5S9_9BACL</name>
<dbReference type="OrthoDB" id="9811823at2"/>
<comment type="function">
    <text evidence="4">Formation of pseudouridine at positions 38, 39 and 40 in the anticodon stem and loop of transfer RNAs.</text>
</comment>
<evidence type="ECO:0000259" key="8">
    <source>
        <dbReference type="Pfam" id="PF01416"/>
    </source>
</evidence>
<dbReference type="RefSeq" id="WP_066237863.1">
    <property type="nucleotide sequence ID" value="NZ_LRFC01000003.1"/>
</dbReference>
<evidence type="ECO:0000256" key="7">
    <source>
        <dbReference type="RuleBase" id="RU003792"/>
    </source>
</evidence>
<dbReference type="Gene3D" id="3.30.70.580">
    <property type="entry name" value="Pseudouridine synthase I, catalytic domain, N-terminal subdomain"/>
    <property type="match status" value="1"/>
</dbReference>
<dbReference type="CDD" id="cd02570">
    <property type="entry name" value="PseudoU_synth_EcTruA"/>
    <property type="match status" value="1"/>
</dbReference>
<protein>
    <recommendedName>
        <fullName evidence="4">tRNA pseudouridine synthase A</fullName>
        <ecNumber evidence="4">5.4.99.12</ecNumber>
    </recommendedName>
    <alternativeName>
        <fullName evidence="4">tRNA pseudouridine(38-40) synthase</fullName>
    </alternativeName>
    <alternativeName>
        <fullName evidence="4">tRNA pseudouridylate synthase I</fullName>
    </alternativeName>
    <alternativeName>
        <fullName evidence="4">tRNA-uridine isomerase I</fullName>
    </alternativeName>
</protein>
<evidence type="ECO:0000313" key="10">
    <source>
        <dbReference type="Proteomes" id="UP000076567"/>
    </source>
</evidence>
<dbReference type="InterPro" id="IPR020097">
    <property type="entry name" value="PsdUridine_synth_TruA_a/b_dom"/>
</dbReference>
<evidence type="ECO:0000256" key="6">
    <source>
        <dbReference type="PIRSR" id="PIRSR001430-2"/>
    </source>
</evidence>
<dbReference type="GO" id="GO:0003723">
    <property type="term" value="F:RNA binding"/>
    <property type="evidence" value="ECO:0007669"/>
    <property type="project" value="InterPro"/>
</dbReference>
<dbReference type="PANTHER" id="PTHR11142:SF0">
    <property type="entry name" value="TRNA PSEUDOURIDINE SYNTHASE-LIKE 1"/>
    <property type="match status" value="1"/>
</dbReference>
<comment type="caution">
    <text evidence="4">Lacks conserved residue(s) required for the propagation of feature annotation.</text>
</comment>
<dbReference type="Gene3D" id="3.30.70.660">
    <property type="entry name" value="Pseudouridine synthase I, catalytic domain, C-terminal subdomain"/>
    <property type="match status" value="1"/>
</dbReference>
<comment type="similarity">
    <text evidence="1 4 7">Belongs to the tRNA pseudouridine synthase TruA family.</text>
</comment>
<dbReference type="GO" id="GO:0031119">
    <property type="term" value="P:tRNA pseudouridine synthesis"/>
    <property type="evidence" value="ECO:0007669"/>
    <property type="project" value="UniProtKB-UniRule"/>
</dbReference>
<dbReference type="EMBL" id="LRFC01000003">
    <property type="protein sequence ID" value="KZE68206.1"/>
    <property type="molecule type" value="Genomic_DNA"/>
</dbReference>
<comment type="catalytic activity">
    <reaction evidence="4 7">
        <text>uridine(38/39/40) in tRNA = pseudouridine(38/39/40) in tRNA</text>
        <dbReference type="Rhea" id="RHEA:22376"/>
        <dbReference type="Rhea" id="RHEA-COMP:10085"/>
        <dbReference type="Rhea" id="RHEA-COMP:10087"/>
        <dbReference type="ChEBI" id="CHEBI:65314"/>
        <dbReference type="ChEBI" id="CHEBI:65315"/>
        <dbReference type="EC" id="5.4.99.12"/>
    </reaction>
</comment>
<organism evidence="9 10">
    <name type="scientific">Fictibacillus phosphorivorans</name>
    <dbReference type="NCBI Taxonomy" id="1221500"/>
    <lineage>
        <taxon>Bacteria</taxon>
        <taxon>Bacillati</taxon>
        <taxon>Bacillota</taxon>
        <taxon>Bacilli</taxon>
        <taxon>Bacillales</taxon>
        <taxon>Fictibacillaceae</taxon>
        <taxon>Fictibacillus</taxon>
    </lineage>
</organism>
<reference evidence="10" key="1">
    <citation type="submission" date="2016-01" db="EMBL/GenBank/DDBJ databases">
        <title>Draft genome of Chromobacterium sp. F49.</title>
        <authorList>
            <person name="Hong K.W."/>
        </authorList>
    </citation>
    <scope>NUCLEOTIDE SEQUENCE [LARGE SCALE GENOMIC DNA]</scope>
    <source>
        <strain evidence="10">P7IIIA</strain>
    </source>
</reference>